<dbReference type="AlphaFoldDB" id="A0A7K3QR74"/>
<name>A0A7K3QR74_9ACTN</name>
<accession>A0A7K3QR74</accession>
<evidence type="ECO:0000313" key="3">
    <source>
        <dbReference type="Proteomes" id="UP000470520"/>
    </source>
</evidence>
<comment type="caution">
    <text evidence="2">The sequence shown here is derived from an EMBL/GenBank/DDBJ whole genome shotgun (WGS) entry which is preliminary data.</text>
</comment>
<dbReference type="Proteomes" id="UP000470520">
    <property type="component" value="Unassembled WGS sequence"/>
</dbReference>
<feature type="coiled-coil region" evidence="1">
    <location>
        <begin position="83"/>
        <end position="110"/>
    </location>
</feature>
<dbReference type="EMBL" id="JAAGMR010000145">
    <property type="protein sequence ID" value="NEB92397.1"/>
    <property type="molecule type" value="Genomic_DNA"/>
</dbReference>
<sequence length="130" mass="14769">MKWPLIFRRRHEDIVSTVSADRERIRSERDQAMTDAKTRHAVAQSAVERYTDLHDKWTDTTTVNTCLTDELAEVRKQLAAADTTDLLARCRAAERRANQLQARLDEAVRMPGFNPLYGPTIQSAENGVDA</sequence>
<dbReference type="RefSeq" id="WP_164188197.1">
    <property type="nucleotide sequence ID" value="NZ_JAAGMR010000145.1"/>
</dbReference>
<reference evidence="2 3" key="1">
    <citation type="submission" date="2020-01" db="EMBL/GenBank/DDBJ databases">
        <title>Insect and environment-associated Actinomycetes.</title>
        <authorList>
            <person name="Currrie C."/>
            <person name="Chevrette M."/>
            <person name="Carlson C."/>
            <person name="Stubbendieck R."/>
            <person name="Wendt-Pienkowski E."/>
        </authorList>
    </citation>
    <scope>NUCLEOTIDE SEQUENCE [LARGE SCALE GENOMIC DNA]</scope>
    <source>
        <strain evidence="2 3">SID7754</strain>
    </source>
</reference>
<evidence type="ECO:0000256" key="1">
    <source>
        <dbReference type="SAM" id="Coils"/>
    </source>
</evidence>
<organism evidence="2 3">
    <name type="scientific">Streptomyces bauhiniae</name>
    <dbReference type="NCBI Taxonomy" id="2340725"/>
    <lineage>
        <taxon>Bacteria</taxon>
        <taxon>Bacillati</taxon>
        <taxon>Actinomycetota</taxon>
        <taxon>Actinomycetes</taxon>
        <taxon>Kitasatosporales</taxon>
        <taxon>Streptomycetaceae</taxon>
        <taxon>Streptomyces</taxon>
    </lineage>
</organism>
<keyword evidence="1" id="KW-0175">Coiled coil</keyword>
<proteinExistence type="predicted"/>
<evidence type="ECO:0000313" key="2">
    <source>
        <dbReference type="EMBL" id="NEB92397.1"/>
    </source>
</evidence>
<gene>
    <name evidence="2" type="ORF">G3I21_11815</name>
</gene>
<protein>
    <submittedName>
        <fullName evidence="2">Uncharacterized protein</fullName>
    </submittedName>
</protein>